<comment type="subcellular location">
    <subcellularLocation>
        <location evidence="1">Cell membrane</location>
        <topology evidence="1">Multi-pass membrane protein</topology>
    </subcellularLocation>
</comment>
<sequence>MNAPSRAPATDAATRDHGGGGPRALAGPSALASALVLPEVRWAAGSLGLFLLGVVAHVLGAPPVVWWTLYLACYATGGWEPLLAGLRALRERTLDVDLLMVVAALAAASIGQVFDGALLIVIFATSGALEAFVTRRTADSVDALLTLAPERATRLGRGPGGAGTETEVDVADLVPGDLVLVRPGERIGADGTVVHGASEVDQSSITGEPLPVLREVGDEVFAGTSNGPGALHVRVDREASASVVARIVAMVEEASGTKARTQLFIERVEQRYSVAMVAATLALLGVPLAVGAEFEPTLLRAMTFMIVASPCAIVLATMPPLLAVIANAGRHGVLVRSAVALEQLREVDVVALDKTGTLTLGEPALVDVVALAPRAYPADALLRLAAGAEQPSEHPVARAVVAGARDRGLTLPGASEFTATAGRGVRAVVEGRRVAVGAPALLAVRPDPAAAQALAAAEASGDTAVVVLIDEVAVGVLVVRDTLRPETPAAVRELRDLGAEGVLLTGDHEVAARAVASRAGIDEVRAGLLPEDKAAHLVALHDTGRRTAFVGDGVNDAPAMATAHVGVAMGRRGSDLAVETADVILVRDDLGTLPPLVRLARRAHRVVVANLVFAAAVIVVLVTWDLVATLPLPLGVAGHEGSTVVVGLNGLRLLRASAWR</sequence>
<dbReference type="SFLD" id="SFLDS00003">
    <property type="entry name" value="Haloacid_Dehalogenase"/>
    <property type="match status" value="1"/>
</dbReference>
<dbReference type="Gene3D" id="3.40.1110.10">
    <property type="entry name" value="Calcium-transporting ATPase, cytoplasmic domain N"/>
    <property type="match status" value="1"/>
</dbReference>
<keyword evidence="15" id="KW-1185">Reference proteome</keyword>
<evidence type="ECO:0000256" key="3">
    <source>
        <dbReference type="ARBA" id="ARBA00022692"/>
    </source>
</evidence>
<evidence type="ECO:0000256" key="4">
    <source>
        <dbReference type="ARBA" id="ARBA00022723"/>
    </source>
</evidence>
<keyword evidence="3 11" id="KW-0812">Transmembrane</keyword>
<evidence type="ECO:0000256" key="10">
    <source>
        <dbReference type="ARBA" id="ARBA00023136"/>
    </source>
</evidence>
<dbReference type="Proteomes" id="UP001268542">
    <property type="component" value="Unassembled WGS sequence"/>
</dbReference>
<evidence type="ECO:0000256" key="11">
    <source>
        <dbReference type="RuleBase" id="RU362081"/>
    </source>
</evidence>
<keyword evidence="6 11" id="KW-0067">ATP-binding</keyword>
<keyword evidence="10 11" id="KW-0472">Membrane</keyword>
<dbReference type="InterPro" id="IPR023299">
    <property type="entry name" value="ATPase_P-typ_cyto_dom_N"/>
</dbReference>
<evidence type="ECO:0000259" key="13">
    <source>
        <dbReference type="Pfam" id="PF00122"/>
    </source>
</evidence>
<dbReference type="NCBIfam" id="TIGR01525">
    <property type="entry name" value="ATPase-IB_hvy"/>
    <property type="match status" value="1"/>
</dbReference>
<dbReference type="PANTHER" id="PTHR43079:SF1">
    <property type="entry name" value="CADMIUM_ZINC-TRANSPORTING ATPASE HMA1, CHLOROPLASTIC-RELATED"/>
    <property type="match status" value="1"/>
</dbReference>
<dbReference type="InterPro" id="IPR001757">
    <property type="entry name" value="P_typ_ATPase"/>
</dbReference>
<keyword evidence="7" id="KW-0460">Magnesium</keyword>
<comment type="caution">
    <text evidence="14">The sequence shown here is derived from an EMBL/GenBank/DDBJ whole genome shotgun (WGS) entry which is preliminary data.</text>
</comment>
<dbReference type="NCBIfam" id="TIGR01494">
    <property type="entry name" value="ATPase_P-type"/>
    <property type="match status" value="1"/>
</dbReference>
<evidence type="ECO:0000313" key="14">
    <source>
        <dbReference type="EMBL" id="MDT9595399.1"/>
    </source>
</evidence>
<evidence type="ECO:0000256" key="1">
    <source>
        <dbReference type="ARBA" id="ARBA00004651"/>
    </source>
</evidence>
<dbReference type="PANTHER" id="PTHR43079">
    <property type="entry name" value="PROBABLE CADMIUM/ZINC-TRANSPORTING ATPASE HMA1"/>
    <property type="match status" value="1"/>
</dbReference>
<keyword evidence="9 11" id="KW-1133">Transmembrane helix</keyword>
<evidence type="ECO:0000256" key="2">
    <source>
        <dbReference type="ARBA" id="ARBA00006024"/>
    </source>
</evidence>
<proteinExistence type="inferred from homology"/>
<evidence type="ECO:0000256" key="5">
    <source>
        <dbReference type="ARBA" id="ARBA00022741"/>
    </source>
</evidence>
<dbReference type="InterPro" id="IPR036412">
    <property type="entry name" value="HAD-like_sf"/>
</dbReference>
<evidence type="ECO:0000313" key="15">
    <source>
        <dbReference type="Proteomes" id="UP001268542"/>
    </source>
</evidence>
<feature type="region of interest" description="Disordered" evidence="12">
    <location>
        <begin position="1"/>
        <end position="25"/>
    </location>
</feature>
<feature type="transmembrane region" description="Helical" evidence="11">
    <location>
        <begin position="302"/>
        <end position="326"/>
    </location>
</feature>
<dbReference type="RefSeq" id="WP_315736087.1">
    <property type="nucleotide sequence ID" value="NZ_JAVYII010000011.1"/>
</dbReference>
<dbReference type="InterPro" id="IPR059000">
    <property type="entry name" value="ATPase_P-type_domA"/>
</dbReference>
<dbReference type="PROSITE" id="PS00154">
    <property type="entry name" value="ATPASE_E1_E2"/>
    <property type="match status" value="1"/>
</dbReference>
<feature type="domain" description="P-type ATPase A" evidence="13">
    <location>
        <begin position="147"/>
        <end position="252"/>
    </location>
</feature>
<name>A0ABU3Q229_9ACTN</name>
<evidence type="ECO:0000256" key="7">
    <source>
        <dbReference type="ARBA" id="ARBA00022842"/>
    </source>
</evidence>
<dbReference type="Pfam" id="PF00702">
    <property type="entry name" value="Hydrolase"/>
    <property type="match status" value="1"/>
</dbReference>
<reference evidence="14 15" key="1">
    <citation type="submission" date="2023-08" db="EMBL/GenBank/DDBJ databases">
        <title>Nocardioides seae sp. nov., a bacterium isolated from a soil.</title>
        <authorList>
            <person name="Wang X."/>
        </authorList>
    </citation>
    <scope>NUCLEOTIDE SEQUENCE [LARGE SCALE GENOMIC DNA]</scope>
    <source>
        <strain evidence="14 15">YZH12</strain>
    </source>
</reference>
<gene>
    <name evidence="14" type="ORF">RDV89_20115</name>
</gene>
<comment type="similarity">
    <text evidence="2 11">Belongs to the cation transport ATPase (P-type) (TC 3.A.3) family. Type IB subfamily.</text>
</comment>
<dbReference type="EMBL" id="JAVYII010000011">
    <property type="protein sequence ID" value="MDT9595399.1"/>
    <property type="molecule type" value="Genomic_DNA"/>
</dbReference>
<evidence type="ECO:0000256" key="6">
    <source>
        <dbReference type="ARBA" id="ARBA00022840"/>
    </source>
</evidence>
<feature type="transmembrane region" description="Helical" evidence="11">
    <location>
        <begin position="272"/>
        <end position="290"/>
    </location>
</feature>
<dbReference type="InterPro" id="IPR023214">
    <property type="entry name" value="HAD_sf"/>
</dbReference>
<dbReference type="Gene3D" id="3.40.50.1000">
    <property type="entry name" value="HAD superfamily/HAD-like"/>
    <property type="match status" value="1"/>
</dbReference>
<evidence type="ECO:0000256" key="12">
    <source>
        <dbReference type="SAM" id="MobiDB-lite"/>
    </source>
</evidence>
<accession>A0ABU3Q229</accession>
<dbReference type="InterPro" id="IPR008250">
    <property type="entry name" value="ATPase_P-typ_transduc_dom_A_sf"/>
</dbReference>
<feature type="transmembrane region" description="Helical" evidence="11">
    <location>
        <begin position="606"/>
        <end position="624"/>
    </location>
</feature>
<dbReference type="InterPro" id="IPR027256">
    <property type="entry name" value="P-typ_ATPase_IB"/>
</dbReference>
<dbReference type="Gene3D" id="2.70.150.10">
    <property type="entry name" value="Calcium-transporting ATPase, cytoplasmic transduction domain A"/>
    <property type="match status" value="1"/>
</dbReference>
<evidence type="ECO:0000256" key="8">
    <source>
        <dbReference type="ARBA" id="ARBA00022967"/>
    </source>
</evidence>
<evidence type="ECO:0000256" key="9">
    <source>
        <dbReference type="ARBA" id="ARBA00022989"/>
    </source>
</evidence>
<dbReference type="SFLD" id="SFLDF00027">
    <property type="entry name" value="p-type_atpase"/>
    <property type="match status" value="1"/>
</dbReference>
<dbReference type="SUPFAM" id="SSF81653">
    <property type="entry name" value="Calcium ATPase, transduction domain A"/>
    <property type="match status" value="1"/>
</dbReference>
<dbReference type="PRINTS" id="PR00119">
    <property type="entry name" value="CATATPASE"/>
</dbReference>
<protein>
    <submittedName>
        <fullName evidence="14">Heavy metal translocating P-type ATPase</fullName>
    </submittedName>
</protein>
<feature type="transmembrane region" description="Helical" evidence="11">
    <location>
        <begin position="40"/>
        <end position="59"/>
    </location>
</feature>
<dbReference type="InterPro" id="IPR044492">
    <property type="entry name" value="P_typ_ATPase_HD_dom"/>
</dbReference>
<keyword evidence="8" id="KW-1278">Translocase</keyword>
<dbReference type="SFLD" id="SFLDG00002">
    <property type="entry name" value="C1.7:_P-type_atpase_like"/>
    <property type="match status" value="1"/>
</dbReference>
<dbReference type="InterPro" id="IPR051949">
    <property type="entry name" value="Cation_Transport_ATPase"/>
</dbReference>
<keyword evidence="5 11" id="KW-0547">Nucleotide-binding</keyword>
<dbReference type="SUPFAM" id="SSF56784">
    <property type="entry name" value="HAD-like"/>
    <property type="match status" value="1"/>
</dbReference>
<organism evidence="14 15">
    <name type="scientific">Nocardioides imazamoxiresistens</name>
    <dbReference type="NCBI Taxonomy" id="3231893"/>
    <lineage>
        <taxon>Bacteria</taxon>
        <taxon>Bacillati</taxon>
        <taxon>Actinomycetota</taxon>
        <taxon>Actinomycetes</taxon>
        <taxon>Propionibacteriales</taxon>
        <taxon>Nocardioidaceae</taxon>
        <taxon>Nocardioides</taxon>
    </lineage>
</organism>
<keyword evidence="4 11" id="KW-0479">Metal-binding</keyword>
<keyword evidence="11" id="KW-1003">Cell membrane</keyword>
<dbReference type="Pfam" id="PF00122">
    <property type="entry name" value="E1-E2_ATPase"/>
    <property type="match status" value="1"/>
</dbReference>
<dbReference type="InterPro" id="IPR018303">
    <property type="entry name" value="ATPase_P-typ_P_site"/>
</dbReference>